<feature type="transmembrane region" description="Helical" evidence="1">
    <location>
        <begin position="56"/>
        <end position="76"/>
    </location>
</feature>
<dbReference type="EMBL" id="VLLL01000007">
    <property type="protein sequence ID" value="TWJ10427.1"/>
    <property type="molecule type" value="Genomic_DNA"/>
</dbReference>
<organism evidence="2 3">
    <name type="scientific">Stackebrandtia albiflava</name>
    <dbReference type="NCBI Taxonomy" id="406432"/>
    <lineage>
        <taxon>Bacteria</taxon>
        <taxon>Bacillati</taxon>
        <taxon>Actinomycetota</taxon>
        <taxon>Actinomycetes</taxon>
        <taxon>Glycomycetales</taxon>
        <taxon>Glycomycetaceae</taxon>
        <taxon>Stackebrandtia</taxon>
    </lineage>
</organism>
<keyword evidence="3" id="KW-1185">Reference proteome</keyword>
<protein>
    <submittedName>
        <fullName evidence="2">Uncharacterized protein</fullName>
    </submittedName>
</protein>
<evidence type="ECO:0000313" key="2">
    <source>
        <dbReference type="EMBL" id="TWJ10427.1"/>
    </source>
</evidence>
<keyword evidence="1" id="KW-1133">Transmembrane helix</keyword>
<evidence type="ECO:0000256" key="1">
    <source>
        <dbReference type="SAM" id="Phobius"/>
    </source>
</evidence>
<dbReference type="Proteomes" id="UP000321617">
    <property type="component" value="Unassembled WGS sequence"/>
</dbReference>
<dbReference type="AlphaFoldDB" id="A0A562UXU1"/>
<evidence type="ECO:0000313" key="3">
    <source>
        <dbReference type="Proteomes" id="UP000321617"/>
    </source>
</evidence>
<comment type="caution">
    <text evidence="2">The sequence shown here is derived from an EMBL/GenBank/DDBJ whole genome shotgun (WGS) entry which is preliminary data.</text>
</comment>
<proteinExistence type="predicted"/>
<reference evidence="2 3" key="1">
    <citation type="journal article" date="2013" name="Stand. Genomic Sci.">
        <title>Genomic Encyclopedia of Type Strains, Phase I: The one thousand microbial genomes (KMG-I) project.</title>
        <authorList>
            <person name="Kyrpides N.C."/>
            <person name="Woyke T."/>
            <person name="Eisen J.A."/>
            <person name="Garrity G."/>
            <person name="Lilburn T.G."/>
            <person name="Beck B.J."/>
            <person name="Whitman W.B."/>
            <person name="Hugenholtz P."/>
            <person name="Klenk H.P."/>
        </authorList>
    </citation>
    <scope>NUCLEOTIDE SEQUENCE [LARGE SCALE GENOMIC DNA]</scope>
    <source>
        <strain evidence="2 3">DSM 45044</strain>
    </source>
</reference>
<keyword evidence="1" id="KW-0812">Transmembrane</keyword>
<gene>
    <name evidence="2" type="ORF">LX16_3843</name>
</gene>
<dbReference type="OrthoDB" id="3393016at2"/>
<accession>A0A562UXU1</accession>
<keyword evidence="1" id="KW-0472">Membrane</keyword>
<name>A0A562UXU1_9ACTN</name>
<dbReference type="RefSeq" id="WP_147140950.1">
    <property type="nucleotide sequence ID" value="NZ_BAABIJ010000003.1"/>
</dbReference>
<sequence length="197" mass="22180">MTDTANRILWTILALLLTLLGVAAVLAHLDVFPGLPADTRLLGDRLLDWWHAADDWNLWVLVGVGVLLLVVGLWFFRRQFMRRGAPGLNDLTHRGESDDGDGGTREWRTNVKAHSLVHAMERDLTGGQIRAAKVVMTGREPRPDAWVRLDLQPGVTLDDVRDRVERSAERFTRTSGLRFGQLDVTVRPSRKPPARVH</sequence>